<dbReference type="PIRSF" id="PIRSF001434">
    <property type="entry name" value="CGS"/>
    <property type="match status" value="1"/>
</dbReference>
<name>A0A381YI56_9ZZZZ</name>
<organism evidence="3">
    <name type="scientific">marine metagenome</name>
    <dbReference type="NCBI Taxonomy" id="408172"/>
    <lineage>
        <taxon>unclassified sequences</taxon>
        <taxon>metagenomes</taxon>
        <taxon>ecological metagenomes</taxon>
    </lineage>
</organism>
<comment type="cofactor">
    <cofactor evidence="1">
        <name>pyridoxal 5'-phosphate</name>
        <dbReference type="ChEBI" id="CHEBI:597326"/>
    </cofactor>
</comment>
<dbReference type="InterPro" id="IPR015422">
    <property type="entry name" value="PyrdxlP-dep_Trfase_small"/>
</dbReference>
<dbReference type="GO" id="GO:0005737">
    <property type="term" value="C:cytoplasm"/>
    <property type="evidence" value="ECO:0007669"/>
    <property type="project" value="TreeGrafter"/>
</dbReference>
<evidence type="ECO:0008006" key="4">
    <source>
        <dbReference type="Google" id="ProtNLM"/>
    </source>
</evidence>
<protein>
    <recommendedName>
        <fullName evidence="4">O-succinylhomoserine sulfhydrylase</fullName>
    </recommendedName>
</protein>
<dbReference type="CDD" id="cd00614">
    <property type="entry name" value="CGS_like"/>
    <property type="match status" value="1"/>
</dbReference>
<reference evidence="3" key="1">
    <citation type="submission" date="2018-05" db="EMBL/GenBank/DDBJ databases">
        <authorList>
            <person name="Lanie J.A."/>
            <person name="Ng W.-L."/>
            <person name="Kazmierczak K.M."/>
            <person name="Andrzejewski T.M."/>
            <person name="Davidsen T.M."/>
            <person name="Wayne K.J."/>
            <person name="Tettelin H."/>
            <person name="Glass J.I."/>
            <person name="Rusch D."/>
            <person name="Podicherti R."/>
            <person name="Tsui H.-C.T."/>
            <person name="Winkler M.E."/>
        </authorList>
    </citation>
    <scope>NUCLEOTIDE SEQUENCE</scope>
</reference>
<dbReference type="FunFam" id="3.40.640.10:FF:000046">
    <property type="entry name" value="Cystathionine gamma-lyase"/>
    <property type="match status" value="1"/>
</dbReference>
<dbReference type="Gene3D" id="3.40.640.10">
    <property type="entry name" value="Type I PLP-dependent aspartate aminotransferase-like (Major domain)"/>
    <property type="match status" value="1"/>
</dbReference>
<dbReference type="InterPro" id="IPR015424">
    <property type="entry name" value="PyrdxlP-dep_Trfase"/>
</dbReference>
<proteinExistence type="inferred from homology"/>
<evidence type="ECO:0000256" key="1">
    <source>
        <dbReference type="ARBA" id="ARBA00001933"/>
    </source>
</evidence>
<sequence>MTNNKKWNLETKLIREGLNRSQFGETSEPIYMTSSYVYDSPEQAEARFKGDEEGFIYSRYGNPTVQMFEDRLASIENADKCFATSTGMAAVFASLMCQLEKGDKVVSSRALFGSIYQILTKILPKYGIETVLVNGTDLNEWESAIDDKTKVVFFETPSNPTLEIIDIKNVCSLAKKFGAKVIIDNVFATPILQHPFELGVDIVVYSGTKHIDGQGRSLGGAIISDNEFHDKLLKPFMRHTGASMSPFNAWIMLKGLETLKLRVDAQSDNALEIANYYKDNPNIVNLIYPSKSTHSQFELIKKQMEKGGTILTMVVKGGKEEVFKIFNELDLIDISNNLGDTKSIITHPATTTHYSLGEEGRKEAGIPDGMIRLSVGLENVNDIISDIDNAMKIY</sequence>
<keyword evidence="2" id="KW-0663">Pyridoxal phosphate</keyword>
<dbReference type="HAMAP" id="MF_02056">
    <property type="entry name" value="MetZ"/>
    <property type="match status" value="1"/>
</dbReference>
<dbReference type="EMBL" id="UINC01018304">
    <property type="protein sequence ID" value="SVA76768.1"/>
    <property type="molecule type" value="Genomic_DNA"/>
</dbReference>
<dbReference type="GO" id="GO:0071268">
    <property type="term" value="P:homocysteine biosynthetic process"/>
    <property type="evidence" value="ECO:0007669"/>
    <property type="project" value="InterPro"/>
</dbReference>
<dbReference type="Gene3D" id="3.90.1150.10">
    <property type="entry name" value="Aspartate Aminotransferase, domain 1"/>
    <property type="match status" value="1"/>
</dbReference>
<evidence type="ECO:0000256" key="2">
    <source>
        <dbReference type="ARBA" id="ARBA00022898"/>
    </source>
</evidence>
<evidence type="ECO:0000313" key="3">
    <source>
        <dbReference type="EMBL" id="SVA76768.1"/>
    </source>
</evidence>
<accession>A0A381YI56</accession>
<dbReference type="SUPFAM" id="SSF53383">
    <property type="entry name" value="PLP-dependent transferases"/>
    <property type="match status" value="1"/>
</dbReference>
<dbReference type="AlphaFoldDB" id="A0A381YI56"/>
<dbReference type="GO" id="GO:0019346">
    <property type="term" value="P:transsulfuration"/>
    <property type="evidence" value="ECO:0007669"/>
    <property type="project" value="InterPro"/>
</dbReference>
<gene>
    <name evidence="3" type="ORF">METZ01_LOCUS129622</name>
</gene>
<dbReference type="PANTHER" id="PTHR11808">
    <property type="entry name" value="TRANS-SULFURATION ENZYME FAMILY MEMBER"/>
    <property type="match status" value="1"/>
</dbReference>
<dbReference type="NCBIfam" id="TIGR01325">
    <property type="entry name" value="O_suc_HS_sulf"/>
    <property type="match status" value="1"/>
</dbReference>
<dbReference type="InterPro" id="IPR006234">
    <property type="entry name" value="O-succ-hSer_sulfhydrylase"/>
</dbReference>
<dbReference type="PANTHER" id="PTHR11808:SF80">
    <property type="entry name" value="CYSTATHIONINE GAMMA-LYASE"/>
    <property type="match status" value="1"/>
</dbReference>
<dbReference type="InterPro" id="IPR000277">
    <property type="entry name" value="Cys/Met-Metab_PyrdxlP-dep_enz"/>
</dbReference>
<dbReference type="GO" id="GO:0030170">
    <property type="term" value="F:pyridoxal phosphate binding"/>
    <property type="evidence" value="ECO:0007669"/>
    <property type="project" value="InterPro"/>
</dbReference>
<dbReference type="GO" id="GO:0016846">
    <property type="term" value="F:carbon-sulfur lyase activity"/>
    <property type="evidence" value="ECO:0007669"/>
    <property type="project" value="TreeGrafter"/>
</dbReference>
<dbReference type="Pfam" id="PF01053">
    <property type="entry name" value="Cys_Met_Meta_PP"/>
    <property type="match status" value="1"/>
</dbReference>
<dbReference type="InterPro" id="IPR015421">
    <property type="entry name" value="PyrdxlP-dep_Trfase_major"/>
</dbReference>